<evidence type="ECO:0000259" key="1">
    <source>
        <dbReference type="Pfam" id="PF02350"/>
    </source>
</evidence>
<dbReference type="GO" id="GO:0004553">
    <property type="term" value="F:hydrolase activity, hydrolyzing O-glycosyl compounds"/>
    <property type="evidence" value="ECO:0007669"/>
    <property type="project" value="InterPro"/>
</dbReference>
<dbReference type="NCBIfam" id="TIGR03568">
    <property type="entry name" value="NeuC_NnaA"/>
    <property type="match status" value="1"/>
</dbReference>
<comment type="caution">
    <text evidence="2">The sequence shown here is derived from an EMBL/GenBank/DDBJ whole genome shotgun (WGS) entry which is preliminary data.</text>
</comment>
<dbReference type="SUPFAM" id="SSF53756">
    <property type="entry name" value="UDP-Glycosyltransferase/glycogen phosphorylase"/>
    <property type="match status" value="1"/>
</dbReference>
<dbReference type="InterPro" id="IPR003331">
    <property type="entry name" value="UDP_GlcNAc_Epimerase_2_dom"/>
</dbReference>
<dbReference type="PANTHER" id="PTHR43174">
    <property type="entry name" value="UDP-N-ACETYLGLUCOSAMINE 2-EPIMERASE"/>
    <property type="match status" value="1"/>
</dbReference>
<dbReference type="EMBL" id="PCSR01000066">
    <property type="protein sequence ID" value="PIP53111.1"/>
    <property type="molecule type" value="Genomic_DNA"/>
</dbReference>
<accession>A0A2H0B663</accession>
<dbReference type="PANTHER" id="PTHR43174:SF3">
    <property type="entry name" value="UDP-N-ACETYLGLUCOSAMINE 2-EPIMERASE"/>
    <property type="match status" value="1"/>
</dbReference>
<protein>
    <submittedName>
        <fullName evidence="2">UDP-N-acetylglucosamine 2-epimerase (Hydrolyzing)</fullName>
    </submittedName>
</protein>
<dbReference type="Pfam" id="PF02350">
    <property type="entry name" value="Epimerase_2"/>
    <property type="match status" value="1"/>
</dbReference>
<evidence type="ECO:0000313" key="3">
    <source>
        <dbReference type="Proteomes" id="UP000229459"/>
    </source>
</evidence>
<name>A0A2H0B663_9BACT</name>
<gene>
    <name evidence="2" type="primary">neuC</name>
    <name evidence="2" type="ORF">COX08_02750</name>
</gene>
<dbReference type="GO" id="GO:0006047">
    <property type="term" value="P:UDP-N-acetylglucosamine metabolic process"/>
    <property type="evidence" value="ECO:0007669"/>
    <property type="project" value="InterPro"/>
</dbReference>
<evidence type="ECO:0000313" key="2">
    <source>
        <dbReference type="EMBL" id="PIP53111.1"/>
    </source>
</evidence>
<proteinExistence type="predicted"/>
<dbReference type="Gene3D" id="3.40.50.2000">
    <property type="entry name" value="Glycogen Phosphorylase B"/>
    <property type="match status" value="2"/>
</dbReference>
<dbReference type="InterPro" id="IPR029767">
    <property type="entry name" value="WecB-like"/>
</dbReference>
<dbReference type="CDD" id="cd03786">
    <property type="entry name" value="GTB_UDP-GlcNAc_2-Epimerase"/>
    <property type="match status" value="1"/>
</dbReference>
<reference evidence="2 3" key="1">
    <citation type="submission" date="2017-09" db="EMBL/GenBank/DDBJ databases">
        <title>Depth-based differentiation of microbial function through sediment-hosted aquifers and enrichment of novel symbionts in the deep terrestrial subsurface.</title>
        <authorList>
            <person name="Probst A.J."/>
            <person name="Ladd B."/>
            <person name="Jarett J.K."/>
            <person name="Geller-Mcgrath D.E."/>
            <person name="Sieber C.M."/>
            <person name="Emerson J.B."/>
            <person name="Anantharaman K."/>
            <person name="Thomas B.C."/>
            <person name="Malmstrom R."/>
            <person name="Stieglmeier M."/>
            <person name="Klingl A."/>
            <person name="Woyke T."/>
            <person name="Ryan C.M."/>
            <person name="Banfield J.F."/>
        </authorList>
    </citation>
    <scope>NUCLEOTIDE SEQUENCE [LARGE SCALE GENOMIC DNA]</scope>
    <source>
        <strain evidence="2">CG23_combo_of_CG06-09_8_20_14_all_34_8</strain>
    </source>
</reference>
<dbReference type="InterPro" id="IPR020004">
    <property type="entry name" value="UDP-GlcNAc_Epase"/>
</dbReference>
<feature type="domain" description="UDP-N-acetylglucosamine 2-epimerase" evidence="1">
    <location>
        <begin position="23"/>
        <end position="363"/>
    </location>
</feature>
<dbReference type="AlphaFoldDB" id="A0A2H0B663"/>
<dbReference type="Proteomes" id="UP000229459">
    <property type="component" value="Unassembled WGS sequence"/>
</dbReference>
<organism evidence="2 3">
    <name type="scientific">Candidatus Beckwithbacteria bacterium CG23_combo_of_CG06-09_8_20_14_all_34_8</name>
    <dbReference type="NCBI Taxonomy" id="1974497"/>
    <lineage>
        <taxon>Bacteria</taxon>
        <taxon>Candidatus Beckwithiibacteriota</taxon>
    </lineage>
</organism>
<sequence>MKRKILAITGSRSDYSIMVPVYKAIKESNILALDLVITGMHFLPAFSLGVNEIARQKFATLHPLDPHPHLSMTAMSAYLLKELDYLFENLHPDIVLIQGDRYEMLPLAMTAAYRNIPIVHMSGGDYSGSIDDSLRNAITSFAHIHLTSCSLSTQRLLKNGEQANRVIEVGEPGLDNINNLTQLPKNELFSRYHLNDQKPLILVTQHPVTTESENSYQNMLETLKALDKINLPTILTYPNTDLGYKGILKAINEYQDRPWLRILPTLGITEFLNLLSHCSVLVGNTSSGIIEAPTFKVPFVNIGTRQINRLRATNVLDVSYHAQEITSAIRKSLFDEEFRQSLVECINPYGDGHTSLKVVNILEKLQITPNLLSKWVPSTESFI</sequence>